<dbReference type="Proteomes" id="UP000649114">
    <property type="component" value="Unassembled WGS sequence"/>
</dbReference>
<reference evidence="1" key="2">
    <citation type="submission" date="2020-04" db="EMBL/GenBank/DDBJ databases">
        <authorList>
            <person name="Santos R.A.C."/>
            <person name="Steenwyk J.L."/>
            <person name="Rivero-Menendez O."/>
            <person name="Mead M.E."/>
            <person name="Silva L.P."/>
            <person name="Bastos R.W."/>
            <person name="Alastruey-Izquierdo A."/>
            <person name="Goldman G.H."/>
            <person name="Rokas A."/>
        </authorList>
    </citation>
    <scope>NUCLEOTIDE SEQUENCE</scope>
    <source>
        <strain evidence="1">CNM-CM8927</strain>
    </source>
</reference>
<protein>
    <submittedName>
        <fullName evidence="1">Uncharacterized protein</fullName>
    </submittedName>
</protein>
<comment type="caution">
    <text evidence="1">The sequence shown here is derived from an EMBL/GenBank/DDBJ whole genome shotgun (WGS) entry which is preliminary data.</text>
</comment>
<sequence>MSALHACCQSASIRDSQSRDANTDNELLPHTFGPLPLGSTKPRGWALDQLHLMADGLPGHEHDFYPIATYSRRLGGGTDYNDLNESLSYWSTGWFRWRILPTTSVSRARSAMLLTMSYCISRMADGWGRSPVLLGLSQLAEAEAGTEFEGRILDAIHRYHGTVSGSIIGDERISGLRSEPLLHCKSSAGMSQVCTAGSERRDAGRIICETKYLFTQRLVYTVDADGPFDFSVRIPGWSASPTVSANGSPLRGAAPNTRTGMLKILLDQGSSAVIVALPAEVHVQHRANDTVAIYYGNLLYAIQCNTHKPSSPLIRAFRATYGIMSFIRPVPGPRRSTPLPYDIMG</sequence>
<evidence type="ECO:0000313" key="2">
    <source>
        <dbReference type="Proteomes" id="UP000649114"/>
    </source>
</evidence>
<evidence type="ECO:0000313" key="1">
    <source>
        <dbReference type="EMBL" id="KAF4205867.1"/>
    </source>
</evidence>
<gene>
    <name evidence="1" type="ORF">CNMCM8927_005595</name>
</gene>
<dbReference type="AlphaFoldDB" id="A0AAN6BPS6"/>
<reference evidence="1" key="1">
    <citation type="journal article" date="2020" name="bioRxiv">
        <title>Genomic and phenotypic heterogeneity of clinical isolates of the human pathogens Aspergillus fumigatus, Aspergillus lentulus and Aspergillus fumigatiaffinis.</title>
        <authorList>
            <person name="dos Santos R.A.C."/>
            <person name="Steenwyk J.L."/>
            <person name="Rivero-Menendez O."/>
            <person name="Mead M.E."/>
            <person name="Silva L.P."/>
            <person name="Bastos R.W."/>
            <person name="Alastruey-Izquierdo A."/>
            <person name="Goldman G.H."/>
            <person name="Rokas A."/>
        </authorList>
    </citation>
    <scope>NUCLEOTIDE SEQUENCE</scope>
    <source>
        <strain evidence="1">CNM-CM8927</strain>
    </source>
</reference>
<accession>A0AAN6BPS6</accession>
<name>A0AAN6BPS6_ASPLE</name>
<dbReference type="EMBL" id="JAAAPU010000036">
    <property type="protein sequence ID" value="KAF4205867.1"/>
    <property type="molecule type" value="Genomic_DNA"/>
</dbReference>
<organism evidence="1 2">
    <name type="scientific">Aspergillus lentulus</name>
    <dbReference type="NCBI Taxonomy" id="293939"/>
    <lineage>
        <taxon>Eukaryota</taxon>
        <taxon>Fungi</taxon>
        <taxon>Dikarya</taxon>
        <taxon>Ascomycota</taxon>
        <taxon>Pezizomycotina</taxon>
        <taxon>Eurotiomycetes</taxon>
        <taxon>Eurotiomycetidae</taxon>
        <taxon>Eurotiales</taxon>
        <taxon>Aspergillaceae</taxon>
        <taxon>Aspergillus</taxon>
        <taxon>Aspergillus subgen. Fumigati</taxon>
    </lineage>
</organism>
<proteinExistence type="predicted"/>